<accession>A0A8J2JPU7</accession>
<dbReference type="InterPro" id="IPR050652">
    <property type="entry name" value="AN1_A20_ZnFinger"/>
</dbReference>
<proteinExistence type="predicted"/>
<feature type="compositionally biased region" description="Basic and acidic residues" evidence="5">
    <location>
        <begin position="81"/>
        <end position="99"/>
    </location>
</feature>
<dbReference type="PANTHER" id="PTHR10634">
    <property type="entry name" value="AN1-TYPE ZINC FINGER PROTEIN"/>
    <property type="match status" value="1"/>
</dbReference>
<evidence type="ECO:0000256" key="2">
    <source>
        <dbReference type="ARBA" id="ARBA00022771"/>
    </source>
</evidence>
<dbReference type="SMART" id="SM00154">
    <property type="entry name" value="ZnF_AN1"/>
    <property type="match status" value="1"/>
</dbReference>
<feature type="domain" description="AN1-type" evidence="6">
    <location>
        <begin position="122"/>
        <end position="168"/>
    </location>
</feature>
<feature type="compositionally biased region" description="Low complexity" evidence="5">
    <location>
        <begin position="108"/>
        <end position="117"/>
    </location>
</feature>
<keyword evidence="8" id="KW-1185">Reference proteome</keyword>
<dbReference type="OrthoDB" id="428577at2759"/>
<comment type="caution">
    <text evidence="7">The sequence shown here is derived from an EMBL/GenBank/DDBJ whole genome shotgun (WGS) entry which is preliminary data.</text>
</comment>
<sequence length="187" mass="20483">MDPDPSRQNQSKENLPIKPSDSNTEVVTEEEPKTNNEYSNVTNSPLVNRESGTSSESDISKDTGNIFVKPSEAAVDMKFGNFDKNDDSGKSGDSDKNESADEGISDAGSNSSSGSHSHSNKAKKTNRCQVCRKKVGLTGFVCRCGGLFCSIHRYSDKHNCTFNYREMGAEEIRKNNPVVLGEKIHKI</sequence>
<reference evidence="7" key="1">
    <citation type="submission" date="2021-06" db="EMBL/GenBank/DDBJ databases">
        <authorList>
            <person name="Hodson N. C."/>
            <person name="Mongue J. A."/>
            <person name="Jaron S. K."/>
        </authorList>
    </citation>
    <scope>NUCLEOTIDE SEQUENCE</scope>
</reference>
<dbReference type="EMBL" id="CAJVCH010087980">
    <property type="protein sequence ID" value="CAG7722273.1"/>
    <property type="molecule type" value="Genomic_DNA"/>
</dbReference>
<dbReference type="FunFam" id="4.10.1110.10:FF:000001">
    <property type="entry name" value="Zinc finger AN1-type containing 6"/>
    <property type="match status" value="1"/>
</dbReference>
<dbReference type="InterPro" id="IPR000058">
    <property type="entry name" value="Znf_AN1"/>
</dbReference>
<evidence type="ECO:0000313" key="8">
    <source>
        <dbReference type="Proteomes" id="UP000708208"/>
    </source>
</evidence>
<dbReference type="Pfam" id="PF01428">
    <property type="entry name" value="zf-AN1"/>
    <property type="match status" value="1"/>
</dbReference>
<evidence type="ECO:0000256" key="5">
    <source>
        <dbReference type="SAM" id="MobiDB-lite"/>
    </source>
</evidence>
<keyword evidence="3" id="KW-0862">Zinc</keyword>
<protein>
    <recommendedName>
        <fullName evidence="6">AN1-type domain-containing protein</fullName>
    </recommendedName>
</protein>
<evidence type="ECO:0000313" key="7">
    <source>
        <dbReference type="EMBL" id="CAG7722273.1"/>
    </source>
</evidence>
<keyword evidence="1" id="KW-0479">Metal-binding</keyword>
<dbReference type="PANTHER" id="PTHR10634:SF149">
    <property type="entry name" value="AN1-TYPE DOMAIN-CONTAINING PROTEIN-RELATED"/>
    <property type="match status" value="1"/>
</dbReference>
<feature type="compositionally biased region" description="Polar residues" evidence="5">
    <location>
        <begin position="35"/>
        <end position="57"/>
    </location>
</feature>
<feature type="compositionally biased region" description="Polar residues" evidence="5">
    <location>
        <begin position="1"/>
        <end position="13"/>
    </location>
</feature>
<organism evidence="7 8">
    <name type="scientific">Allacma fusca</name>
    <dbReference type="NCBI Taxonomy" id="39272"/>
    <lineage>
        <taxon>Eukaryota</taxon>
        <taxon>Metazoa</taxon>
        <taxon>Ecdysozoa</taxon>
        <taxon>Arthropoda</taxon>
        <taxon>Hexapoda</taxon>
        <taxon>Collembola</taxon>
        <taxon>Symphypleona</taxon>
        <taxon>Sminthuridae</taxon>
        <taxon>Allacma</taxon>
    </lineage>
</organism>
<gene>
    <name evidence="7" type="ORF">AFUS01_LOCUS11425</name>
</gene>
<keyword evidence="2 4" id="KW-0863">Zinc-finger</keyword>
<dbReference type="AlphaFoldDB" id="A0A8J2JPU7"/>
<evidence type="ECO:0000256" key="1">
    <source>
        <dbReference type="ARBA" id="ARBA00022723"/>
    </source>
</evidence>
<dbReference type="GO" id="GO:0008270">
    <property type="term" value="F:zinc ion binding"/>
    <property type="evidence" value="ECO:0007669"/>
    <property type="project" value="UniProtKB-KW"/>
</dbReference>
<evidence type="ECO:0000256" key="4">
    <source>
        <dbReference type="PROSITE-ProRule" id="PRU00449"/>
    </source>
</evidence>
<name>A0A8J2JPU7_9HEXA</name>
<evidence type="ECO:0000259" key="6">
    <source>
        <dbReference type="PROSITE" id="PS51039"/>
    </source>
</evidence>
<dbReference type="Proteomes" id="UP000708208">
    <property type="component" value="Unassembled WGS sequence"/>
</dbReference>
<dbReference type="PROSITE" id="PS51039">
    <property type="entry name" value="ZF_AN1"/>
    <property type="match status" value="1"/>
</dbReference>
<evidence type="ECO:0000256" key="3">
    <source>
        <dbReference type="ARBA" id="ARBA00022833"/>
    </source>
</evidence>
<feature type="region of interest" description="Disordered" evidence="5">
    <location>
        <begin position="1"/>
        <end position="123"/>
    </location>
</feature>